<dbReference type="GO" id="GO:0003735">
    <property type="term" value="F:structural constituent of ribosome"/>
    <property type="evidence" value="ECO:0007669"/>
    <property type="project" value="InterPro"/>
</dbReference>
<evidence type="ECO:0000256" key="4">
    <source>
        <dbReference type="SAM" id="MobiDB-lite"/>
    </source>
</evidence>
<sequence>MGIDLIAGGRTPGRNKKNTKSTNLYLHLLIRLYRFLDRRTESNFNRVVLRRLVQSRITKAPMSISRVATHMKGKEDKIAVLVGTVTNDNRFLDVPALKICALRFTETARARITNAGGQCITFDELALLAPTGSNTILLRGPKRREAQKYFGKGAGISGSGTHIKKQSKKSSEAKRK</sequence>
<dbReference type="EMBL" id="CAMPGE010023639">
    <property type="protein sequence ID" value="CAI2381559.1"/>
    <property type="molecule type" value="Genomic_DNA"/>
</dbReference>
<evidence type="ECO:0000256" key="2">
    <source>
        <dbReference type="ARBA" id="ARBA00022980"/>
    </source>
</evidence>
<dbReference type="Proteomes" id="UP001295684">
    <property type="component" value="Unassembled WGS sequence"/>
</dbReference>
<dbReference type="InterPro" id="IPR000039">
    <property type="entry name" value="Ribosomal_eL18"/>
</dbReference>
<keyword evidence="3" id="KW-0687">Ribonucleoprotein</keyword>
<dbReference type="PANTHER" id="PTHR10934:SF2">
    <property type="entry name" value="LARGE RIBOSOMAL SUBUNIT PROTEIN EL18"/>
    <property type="match status" value="1"/>
</dbReference>
<name>A0AAD2D557_EUPCR</name>
<dbReference type="GO" id="GO:0022625">
    <property type="term" value="C:cytosolic large ribosomal subunit"/>
    <property type="evidence" value="ECO:0007669"/>
    <property type="project" value="TreeGrafter"/>
</dbReference>
<dbReference type="PANTHER" id="PTHR10934">
    <property type="entry name" value="60S RIBOSOMAL PROTEIN L18"/>
    <property type="match status" value="1"/>
</dbReference>
<reference evidence="6" key="1">
    <citation type="submission" date="2023-07" db="EMBL/GenBank/DDBJ databases">
        <authorList>
            <consortium name="AG Swart"/>
            <person name="Singh M."/>
            <person name="Singh A."/>
            <person name="Seah K."/>
            <person name="Emmerich C."/>
        </authorList>
    </citation>
    <scope>NUCLEOTIDE SEQUENCE</scope>
    <source>
        <strain evidence="6">DP1</strain>
    </source>
</reference>
<evidence type="ECO:0000256" key="1">
    <source>
        <dbReference type="ARBA" id="ARBA00006815"/>
    </source>
</evidence>
<dbReference type="InterPro" id="IPR021131">
    <property type="entry name" value="Ribosomal_uL15/eL18"/>
</dbReference>
<evidence type="ECO:0000313" key="7">
    <source>
        <dbReference type="Proteomes" id="UP001295684"/>
    </source>
</evidence>
<accession>A0AAD2D557</accession>
<comment type="similarity">
    <text evidence="1">Belongs to the eukaryotic ribosomal protein eL18 family.</text>
</comment>
<organism evidence="6 7">
    <name type="scientific">Euplotes crassus</name>
    <dbReference type="NCBI Taxonomy" id="5936"/>
    <lineage>
        <taxon>Eukaryota</taxon>
        <taxon>Sar</taxon>
        <taxon>Alveolata</taxon>
        <taxon>Ciliophora</taxon>
        <taxon>Intramacronucleata</taxon>
        <taxon>Spirotrichea</taxon>
        <taxon>Hypotrichia</taxon>
        <taxon>Euplotida</taxon>
        <taxon>Euplotidae</taxon>
        <taxon>Moneuplotes</taxon>
    </lineage>
</organism>
<feature type="region of interest" description="Disordered" evidence="4">
    <location>
        <begin position="151"/>
        <end position="176"/>
    </location>
</feature>
<proteinExistence type="inferred from homology"/>
<feature type="domain" description="Large ribosomal subunit protein uL15/eL18" evidence="5">
    <location>
        <begin position="3"/>
        <end position="174"/>
    </location>
</feature>
<dbReference type="GO" id="GO:0003723">
    <property type="term" value="F:RNA binding"/>
    <property type="evidence" value="ECO:0007669"/>
    <property type="project" value="TreeGrafter"/>
</dbReference>
<evidence type="ECO:0000256" key="3">
    <source>
        <dbReference type="ARBA" id="ARBA00023274"/>
    </source>
</evidence>
<keyword evidence="2" id="KW-0689">Ribosomal protein</keyword>
<dbReference type="Pfam" id="PF17135">
    <property type="entry name" value="Ribosomal_L18"/>
    <property type="match status" value="1"/>
</dbReference>
<keyword evidence="7" id="KW-1185">Reference proteome</keyword>
<dbReference type="FunFam" id="3.100.10.10:FF:000001">
    <property type="entry name" value="60S ribosomal protein L18"/>
    <property type="match status" value="1"/>
</dbReference>
<dbReference type="InterPro" id="IPR036227">
    <property type="entry name" value="Ribosomal_uL15/eL18_sf"/>
</dbReference>
<comment type="caution">
    <text evidence="6">The sequence shown here is derived from an EMBL/GenBank/DDBJ whole genome shotgun (WGS) entry which is preliminary data.</text>
</comment>
<dbReference type="Gene3D" id="3.100.10.10">
    <property type="match status" value="1"/>
</dbReference>
<dbReference type="GO" id="GO:0006412">
    <property type="term" value="P:translation"/>
    <property type="evidence" value="ECO:0007669"/>
    <property type="project" value="InterPro"/>
</dbReference>
<protein>
    <recommendedName>
        <fullName evidence="5">Large ribosomal subunit protein uL15/eL18 domain-containing protein</fullName>
    </recommendedName>
</protein>
<evidence type="ECO:0000313" key="6">
    <source>
        <dbReference type="EMBL" id="CAI2381559.1"/>
    </source>
</evidence>
<dbReference type="AlphaFoldDB" id="A0AAD2D557"/>
<gene>
    <name evidence="6" type="ORF">ECRASSUSDP1_LOCUS23015</name>
</gene>
<dbReference type="SUPFAM" id="SSF52080">
    <property type="entry name" value="Ribosomal proteins L15p and L18e"/>
    <property type="match status" value="1"/>
</dbReference>
<evidence type="ECO:0000259" key="5">
    <source>
        <dbReference type="Pfam" id="PF17135"/>
    </source>
</evidence>